<reference evidence="2 3" key="1">
    <citation type="submission" date="2022-06" db="EMBL/GenBank/DDBJ databases">
        <title>Dyella sp. Sa strain:Sa Genome sequencing.</title>
        <authorList>
            <person name="Park S."/>
        </authorList>
    </citation>
    <scope>NUCLEOTIDE SEQUENCE [LARGE SCALE GENOMIC DNA]</scope>
    <source>
        <strain evidence="2 3">Sa</strain>
    </source>
</reference>
<dbReference type="InterPro" id="IPR024079">
    <property type="entry name" value="MetalloPept_cat_dom_sf"/>
</dbReference>
<protein>
    <submittedName>
        <fullName evidence="2">DUF4157 domain-containing protein</fullName>
    </submittedName>
</protein>
<feature type="domain" description="eCIS core" evidence="1">
    <location>
        <begin position="55"/>
        <end position="131"/>
    </location>
</feature>
<gene>
    <name evidence="2" type="ORF">NC595_14360</name>
</gene>
<dbReference type="Proteomes" id="UP001204615">
    <property type="component" value="Unassembled WGS sequence"/>
</dbReference>
<dbReference type="InterPro" id="IPR025295">
    <property type="entry name" value="eCIS_core_dom"/>
</dbReference>
<evidence type="ECO:0000313" key="2">
    <source>
        <dbReference type="EMBL" id="MCP1375230.1"/>
    </source>
</evidence>
<dbReference type="Pfam" id="PF13699">
    <property type="entry name" value="eCIS_core"/>
    <property type="match status" value="1"/>
</dbReference>
<organism evidence="2 3">
    <name type="scientific">Dyella lutea</name>
    <dbReference type="NCBI Taxonomy" id="2950441"/>
    <lineage>
        <taxon>Bacteria</taxon>
        <taxon>Pseudomonadati</taxon>
        <taxon>Pseudomonadota</taxon>
        <taxon>Gammaproteobacteria</taxon>
        <taxon>Lysobacterales</taxon>
        <taxon>Rhodanobacteraceae</taxon>
        <taxon>Dyella</taxon>
    </lineage>
</organism>
<dbReference type="EMBL" id="JAMZEK010000003">
    <property type="protein sequence ID" value="MCP1375230.1"/>
    <property type="molecule type" value="Genomic_DNA"/>
</dbReference>
<dbReference type="Gene3D" id="3.40.390.10">
    <property type="entry name" value="Collagenase (Catalytic Domain)"/>
    <property type="match status" value="1"/>
</dbReference>
<evidence type="ECO:0000313" key="3">
    <source>
        <dbReference type="Proteomes" id="UP001204615"/>
    </source>
</evidence>
<sequence>MGLLQRKCACGTHLPGGGECADCSRKRLQRKCGDGAAGAAIPPIVHDALRSDGKPLDVGVQTLMESRFGRDFSHVRVHTDSTAAASAQAVNAEAYTDGRDIVFAPGNYAPQTPSGLRLLAHEMAHVVQAASGLKSRDALSQPGDPLEVAADAAADAVMEGRRVSMAARAGGHSGGIMRRVAARSTHCAANTHGAPADPLAELTDNDAKAMDFATRLAHALAADAQTARSGIPAAPSTTFQSYRTHFGLPAAQGRGFLNRLTGVVRPTQGVAMGEELGILSRRFALVARLYSQPMNYVCVDRAGVRFGGCESGACTGRNGGDAWSCAGSGVVFLCPSFWSAYDSDGRAGILMHEALHVNFEGVGDETLRGPGRNFKIAGCYEAISNEVLGINSAFSCPAPP</sequence>
<comment type="caution">
    <text evidence="2">The sequence shown here is derived from an EMBL/GenBank/DDBJ whole genome shotgun (WGS) entry which is preliminary data.</text>
</comment>
<evidence type="ECO:0000259" key="1">
    <source>
        <dbReference type="Pfam" id="PF13699"/>
    </source>
</evidence>
<dbReference type="RefSeq" id="WP_253567560.1">
    <property type="nucleotide sequence ID" value="NZ_JAMZEK010000003.1"/>
</dbReference>
<proteinExistence type="predicted"/>
<keyword evidence="3" id="KW-1185">Reference proteome</keyword>
<accession>A0ABT1FDQ2</accession>
<name>A0ABT1FDQ2_9GAMM</name>